<dbReference type="Proteomes" id="UP000184513">
    <property type="component" value="Unassembled WGS sequence"/>
</dbReference>
<dbReference type="InterPro" id="IPR004291">
    <property type="entry name" value="Transposase_IS66_central"/>
</dbReference>
<gene>
    <name evidence="2" type="ORF">SAMN04488057_1102</name>
</gene>
<dbReference type="RefSeq" id="WP_073095505.1">
    <property type="nucleotide sequence ID" value="NZ_FRCY01000010.1"/>
</dbReference>
<evidence type="ECO:0000313" key="3">
    <source>
        <dbReference type="Proteomes" id="UP000184513"/>
    </source>
</evidence>
<proteinExistence type="predicted"/>
<feature type="domain" description="Transposase IS66 central" evidence="1">
    <location>
        <begin position="3"/>
        <end position="111"/>
    </location>
</feature>
<evidence type="ECO:0000259" key="1">
    <source>
        <dbReference type="Pfam" id="PF03050"/>
    </source>
</evidence>
<dbReference type="EMBL" id="FRCY01000010">
    <property type="protein sequence ID" value="SHN19371.1"/>
    <property type="molecule type" value="Genomic_DNA"/>
</dbReference>
<dbReference type="STRING" id="388280.SAMN04488057_1102"/>
<reference evidence="2 3" key="1">
    <citation type="submission" date="2016-11" db="EMBL/GenBank/DDBJ databases">
        <authorList>
            <person name="Jaros S."/>
            <person name="Januszkiewicz K."/>
            <person name="Wedrychowicz H."/>
        </authorList>
    </citation>
    <scope>NUCLEOTIDE SEQUENCE [LARGE SCALE GENOMIC DNA]</scope>
    <source>
        <strain evidence="2 3">CGMCC 1.6102</strain>
    </source>
</reference>
<dbReference type="Pfam" id="PF03050">
    <property type="entry name" value="DDE_Tnp_IS66"/>
    <property type="match status" value="1"/>
</dbReference>
<protein>
    <submittedName>
        <fullName evidence="2">Transposase IS66 family protein</fullName>
    </submittedName>
</protein>
<accession>A0A1M7PQ03</accession>
<organism evidence="2 3">
    <name type="scientific">Cyclobacterium lianum</name>
    <dbReference type="NCBI Taxonomy" id="388280"/>
    <lineage>
        <taxon>Bacteria</taxon>
        <taxon>Pseudomonadati</taxon>
        <taxon>Bacteroidota</taxon>
        <taxon>Cytophagia</taxon>
        <taxon>Cytophagales</taxon>
        <taxon>Cyclobacteriaceae</taxon>
        <taxon>Cyclobacterium</taxon>
    </lineage>
</organism>
<name>A0A1M7PQ03_9BACT</name>
<keyword evidence="3" id="KW-1185">Reference proteome</keyword>
<dbReference type="AlphaFoldDB" id="A0A1M7PQ03"/>
<dbReference type="OrthoDB" id="9760067at2"/>
<sequence>MAHASKFIDGLKGDQRHVNHILDEMELVNVLEDKMRREEIGWEQRTKERKEHASPILERLGKWLKENQYSYRSESPMGKAITHAYKRCSGLSAYVLHGQIEIDNDFVEMQLGILLLAAKPFYLRDRIKYQK</sequence>
<evidence type="ECO:0000313" key="2">
    <source>
        <dbReference type="EMBL" id="SHN19371.1"/>
    </source>
</evidence>